<feature type="domain" description="Radical SAM core" evidence="3">
    <location>
        <begin position="16"/>
        <end position="265"/>
    </location>
</feature>
<name>A0A1M5FQS9_9FLAO</name>
<dbReference type="GO" id="GO:0046872">
    <property type="term" value="F:metal ion binding"/>
    <property type="evidence" value="ECO:0007669"/>
    <property type="project" value="UniProtKB-UniRule"/>
</dbReference>
<dbReference type="OrthoDB" id="9808022at2"/>
<dbReference type="InterPro" id="IPR006638">
    <property type="entry name" value="Elp3/MiaA/NifB-like_rSAM"/>
</dbReference>
<dbReference type="SFLD" id="SFLDF00288">
    <property type="entry name" value="HemN-like__clustered_with_nucl"/>
    <property type="match status" value="1"/>
</dbReference>
<evidence type="ECO:0000313" key="5">
    <source>
        <dbReference type="Proteomes" id="UP000184020"/>
    </source>
</evidence>
<evidence type="ECO:0000259" key="3">
    <source>
        <dbReference type="PROSITE" id="PS51918"/>
    </source>
</evidence>
<dbReference type="InterPro" id="IPR010723">
    <property type="entry name" value="HemN_C"/>
</dbReference>
<dbReference type="GO" id="GO:0005737">
    <property type="term" value="C:cytoplasm"/>
    <property type="evidence" value="ECO:0007669"/>
    <property type="project" value="UniProtKB-SubCell"/>
</dbReference>
<keyword evidence="5" id="KW-1185">Reference proteome</keyword>
<keyword evidence="2" id="KW-0963">Cytoplasm</keyword>
<dbReference type="AlphaFoldDB" id="A0A1M5FQS9"/>
<dbReference type="InterPro" id="IPR007197">
    <property type="entry name" value="rSAM"/>
</dbReference>
<keyword evidence="2" id="KW-0004">4Fe-4S</keyword>
<dbReference type="GO" id="GO:0006779">
    <property type="term" value="P:porphyrin-containing compound biosynthetic process"/>
    <property type="evidence" value="ECO:0007669"/>
    <property type="project" value="InterPro"/>
</dbReference>
<organism evidence="4 5">
    <name type="scientific">Flavobacterium micromati</name>
    <dbReference type="NCBI Taxonomy" id="229205"/>
    <lineage>
        <taxon>Bacteria</taxon>
        <taxon>Pseudomonadati</taxon>
        <taxon>Bacteroidota</taxon>
        <taxon>Flavobacteriia</taxon>
        <taxon>Flavobacteriales</taxon>
        <taxon>Flavobacteriaceae</taxon>
        <taxon>Flavobacterium</taxon>
    </lineage>
</organism>
<keyword evidence="2" id="KW-0408">Iron</keyword>
<comment type="similarity">
    <text evidence="1">Belongs to the anaerobic coproporphyrinogen-III oxidase family. HemW subfamily.</text>
</comment>
<dbReference type="Proteomes" id="UP000184020">
    <property type="component" value="Unassembled WGS sequence"/>
</dbReference>
<dbReference type="GO" id="GO:0051539">
    <property type="term" value="F:4 iron, 4 sulfur cluster binding"/>
    <property type="evidence" value="ECO:0007669"/>
    <property type="project" value="UniProtKB-UniRule"/>
</dbReference>
<dbReference type="NCBIfam" id="TIGR00539">
    <property type="entry name" value="hemN_rel"/>
    <property type="match status" value="1"/>
</dbReference>
<keyword evidence="2" id="KW-0949">S-adenosyl-L-methionine</keyword>
<dbReference type="PROSITE" id="PS51918">
    <property type="entry name" value="RADICAL_SAM"/>
    <property type="match status" value="1"/>
</dbReference>
<dbReference type="GO" id="GO:0004109">
    <property type="term" value="F:coproporphyrinogen oxidase activity"/>
    <property type="evidence" value="ECO:0007669"/>
    <property type="project" value="InterPro"/>
</dbReference>
<dbReference type="SFLD" id="SFLDS00029">
    <property type="entry name" value="Radical_SAM"/>
    <property type="match status" value="2"/>
</dbReference>
<protein>
    <recommendedName>
        <fullName evidence="2">Heme chaperone HemW</fullName>
    </recommendedName>
</protein>
<comment type="subcellular location">
    <subcellularLocation>
        <location evidence="2">Cytoplasm</location>
    </subcellularLocation>
</comment>
<evidence type="ECO:0000256" key="1">
    <source>
        <dbReference type="ARBA" id="ARBA00006100"/>
    </source>
</evidence>
<dbReference type="RefSeq" id="WP_084118258.1">
    <property type="nucleotide sequence ID" value="NZ_FQWF01000001.1"/>
</dbReference>
<comment type="function">
    <text evidence="2">Probably acts as a heme chaperone, transferring heme to an unknown acceptor. Binds one molecule of heme per monomer, possibly covalently. Binds 1 [4Fe-4S] cluster. The cluster is coordinated with 3 cysteines and an exchangeable S-adenosyl-L-methionine.</text>
</comment>
<dbReference type="Pfam" id="PF04055">
    <property type="entry name" value="Radical_SAM"/>
    <property type="match status" value="1"/>
</dbReference>
<dbReference type="SFLD" id="SFLDG01065">
    <property type="entry name" value="anaerobic_coproporphyrinogen-I"/>
    <property type="match status" value="2"/>
</dbReference>
<gene>
    <name evidence="4" type="ORF">SAMN05444372_101248</name>
</gene>
<dbReference type="SFLD" id="SFLDF00562">
    <property type="entry name" value="HemN-like__clustered_with_heat"/>
    <property type="match status" value="1"/>
</dbReference>
<keyword evidence="2" id="KW-0143">Chaperone</keyword>
<accession>A0A1M5FQS9</accession>
<dbReference type="Gene3D" id="3.30.750.200">
    <property type="match status" value="1"/>
</dbReference>
<keyword evidence="2" id="KW-0411">Iron-sulfur</keyword>
<sequence length="412" mass="47044">METSNLQLYSHSSTSPLGRTGGALYIHIPFCKQACHYCDFHFSTSMKKKDDMVLALAKEIQMRKSEFELLDCSRSYNKIETIYFGGGTPSVLQVSELKFLIDTVYENYKVSKNVEITLEANPDDLTELSLQAQSRSIFEDYRDIGINRLSIGIQSFFEDDLKMMNRAHNSAEAMQCLEEATKYFDNISIDLIYGVPNMSNDKWKQNIETALSFGIPHISSYALTVEPKTALKKLIQTGKIAAPRDEVAAEHFVILVEMLEAKGFIHYELSNFGKEDYFSRNNSAYWLGKKYIGIGPSAHSYNGVSRSWNISNNSIYLKSIQDDKLPNELEILSISDRYNEYIMTGLRTIWGVSLDKIEKEFGLDYLSYLHKQARKFLDDDLLFIENGILKPTKKGKFLTDGIASDLFYLNLE</sequence>
<keyword evidence="2" id="KW-0479">Metal-binding</keyword>
<reference evidence="5" key="1">
    <citation type="submission" date="2016-11" db="EMBL/GenBank/DDBJ databases">
        <authorList>
            <person name="Varghese N."/>
            <person name="Submissions S."/>
        </authorList>
    </citation>
    <scope>NUCLEOTIDE SEQUENCE [LARGE SCALE GENOMIC DNA]</scope>
    <source>
        <strain evidence="5">DSM 17659</strain>
    </source>
</reference>
<evidence type="ECO:0000313" key="4">
    <source>
        <dbReference type="EMBL" id="SHF93863.1"/>
    </source>
</evidence>
<dbReference type="PANTHER" id="PTHR13932:SF5">
    <property type="entry name" value="RADICAL S-ADENOSYL METHIONINE DOMAIN-CONTAINING PROTEIN 1, MITOCHONDRIAL"/>
    <property type="match status" value="1"/>
</dbReference>
<dbReference type="PANTHER" id="PTHR13932">
    <property type="entry name" value="COPROPORPHYRINIGEN III OXIDASE"/>
    <property type="match status" value="1"/>
</dbReference>
<dbReference type="EMBL" id="FQWF01000001">
    <property type="protein sequence ID" value="SHF93863.1"/>
    <property type="molecule type" value="Genomic_DNA"/>
</dbReference>
<dbReference type="STRING" id="229205.SAMN05444372_101248"/>
<dbReference type="Pfam" id="PF06969">
    <property type="entry name" value="HemN_C"/>
    <property type="match status" value="1"/>
</dbReference>
<dbReference type="SUPFAM" id="SSF102114">
    <property type="entry name" value="Radical SAM enzymes"/>
    <property type="match status" value="1"/>
</dbReference>
<proteinExistence type="inferred from homology"/>
<dbReference type="SMART" id="SM00729">
    <property type="entry name" value="Elp3"/>
    <property type="match status" value="1"/>
</dbReference>
<dbReference type="InterPro" id="IPR058240">
    <property type="entry name" value="rSAM_sf"/>
</dbReference>
<evidence type="ECO:0000256" key="2">
    <source>
        <dbReference type="RuleBase" id="RU364116"/>
    </source>
</evidence>
<dbReference type="InterPro" id="IPR034505">
    <property type="entry name" value="Coproporphyrinogen-III_oxidase"/>
</dbReference>
<dbReference type="InterPro" id="IPR004559">
    <property type="entry name" value="HemW-like"/>
</dbReference>
<keyword evidence="2" id="KW-0349">Heme</keyword>